<dbReference type="InterPro" id="IPR053793">
    <property type="entry name" value="PB1-like"/>
</dbReference>
<evidence type="ECO:0000313" key="4">
    <source>
        <dbReference type="EMBL" id="RVX21277.1"/>
    </source>
</evidence>
<reference evidence="4 5" key="1">
    <citation type="journal article" date="2018" name="PLoS Genet.">
        <title>Population sequencing reveals clonal diversity and ancestral inbreeding in the grapevine cultivar Chardonnay.</title>
        <authorList>
            <person name="Roach M.J."/>
            <person name="Johnson D.L."/>
            <person name="Bohlmann J."/>
            <person name="van Vuuren H.J."/>
            <person name="Jones S.J."/>
            <person name="Pretorius I.S."/>
            <person name="Schmidt S.A."/>
            <person name="Borneman A.R."/>
        </authorList>
    </citation>
    <scope>NUCLEOTIDE SEQUENCE [LARGE SCALE GENOMIC DNA]</scope>
    <source>
        <strain evidence="5">cv. Chardonnay</strain>
        <tissue evidence="4">Leaf</tissue>
    </source>
</reference>
<dbReference type="SUPFAM" id="SSF54277">
    <property type="entry name" value="CAD &amp; PB1 domains"/>
    <property type="match status" value="1"/>
</dbReference>
<evidence type="ECO:0000259" key="3">
    <source>
        <dbReference type="PROSITE" id="PS51745"/>
    </source>
</evidence>
<keyword evidence="2" id="KW-1133">Transmembrane helix</keyword>
<dbReference type="Gene3D" id="3.10.20.90">
    <property type="entry name" value="Phosphatidylinositol 3-kinase Catalytic Subunit, Chain A, domain 1"/>
    <property type="match status" value="1"/>
</dbReference>
<feature type="compositionally biased region" description="Basic and acidic residues" evidence="1">
    <location>
        <begin position="459"/>
        <end position="476"/>
    </location>
</feature>
<comment type="caution">
    <text evidence="4">The sequence shown here is derived from an EMBL/GenBank/DDBJ whole genome shotgun (WGS) entry which is preliminary data.</text>
</comment>
<dbReference type="PROSITE" id="PS51745">
    <property type="entry name" value="PB1"/>
    <property type="match status" value="1"/>
</dbReference>
<sequence>MGYSWKLIEPRSVPHILVTRYMVFQVENSSGAVNEVTNTIMQKFWDSTLALEPPDDYDTQSELSAVMAADGAEPGRNMYPSLGLGNSFAFKFEDIKGRVHRFNCGEYYQSLYKTLGTECVKVDSLGGGSVFYGEDVGGGADMVMGECLECGTTFLEQWRFWLHSNLVVLMVFRVDSHIIGFNEVTVKNRNSLWARILVRSNGRTESGWLQVVVGSVCFAVKLWWEVPPWMSQVVPEGYVQEVRVEGDVSAHGMKRRGDSSGKSQIKESEVASHEWRQKVDVRKGAMGADAKGVGGVAGGVAQSREDKSLNGIWAFSGSKEDLGPSSSTQPTKSVDVYKSPCVGLSGNLFKVSKEPLEPWGRCACGERVLRDDESRCWEVAECQVPALLQDGGPLWHDVRSTEGLSLSDEALLEEAGRFPGWEAFIGAIESHVMQVGSFPAISCLAFINETLLAKVSGKEASVKSPEKQPKDTEKANQEVCSEEGNSGCRSPIRGSLVAESLSSPFQKFLSFSKFLGLLVDENEKEIASLLRKMESRKGRTVSIVKKRWWVQGRLRRGAMAVFTQGLAISGTESLDELVSAVMQRIGASTDQDRPQILYEDDEGDKVLLSTDSDLVSAVSHARVVGQKVLRLQLDYSESIQETRRPQTGTDTVRGTGGVFLHSGILASAVIITAVGLMVYLKRAKL</sequence>
<gene>
    <name evidence="4" type="primary">CBSCBSPB3_2</name>
    <name evidence="4" type="ORF">CK203_002152</name>
</gene>
<keyword evidence="2" id="KW-0812">Transmembrane</keyword>
<evidence type="ECO:0000256" key="1">
    <source>
        <dbReference type="SAM" id="MobiDB-lite"/>
    </source>
</evidence>
<evidence type="ECO:0000256" key="2">
    <source>
        <dbReference type="SAM" id="Phobius"/>
    </source>
</evidence>
<organism evidence="4 5">
    <name type="scientific">Vitis vinifera</name>
    <name type="common">Grape</name>
    <dbReference type="NCBI Taxonomy" id="29760"/>
    <lineage>
        <taxon>Eukaryota</taxon>
        <taxon>Viridiplantae</taxon>
        <taxon>Streptophyta</taxon>
        <taxon>Embryophyta</taxon>
        <taxon>Tracheophyta</taxon>
        <taxon>Spermatophyta</taxon>
        <taxon>Magnoliopsida</taxon>
        <taxon>eudicotyledons</taxon>
        <taxon>Gunneridae</taxon>
        <taxon>Pentapetalae</taxon>
        <taxon>rosids</taxon>
        <taxon>Vitales</taxon>
        <taxon>Vitaceae</taxon>
        <taxon>Viteae</taxon>
        <taxon>Vitis</taxon>
    </lineage>
</organism>
<dbReference type="InterPro" id="IPR000270">
    <property type="entry name" value="PB1_dom"/>
</dbReference>
<feature type="compositionally biased region" description="Basic and acidic residues" evidence="1">
    <location>
        <begin position="255"/>
        <end position="269"/>
    </location>
</feature>
<feature type="domain" description="PB1" evidence="3">
    <location>
        <begin position="547"/>
        <end position="636"/>
    </location>
</feature>
<protein>
    <submittedName>
        <fullName evidence="4">CBS domain-containing protein CBSCBSPB3</fullName>
    </submittedName>
</protein>
<evidence type="ECO:0000313" key="5">
    <source>
        <dbReference type="Proteomes" id="UP000288805"/>
    </source>
</evidence>
<name>A0A438KJA2_VITVI</name>
<proteinExistence type="predicted"/>
<dbReference type="AlphaFoldDB" id="A0A438KJA2"/>
<dbReference type="Pfam" id="PF00564">
    <property type="entry name" value="PB1"/>
    <property type="match status" value="1"/>
</dbReference>
<accession>A0A438KJA2</accession>
<feature type="transmembrane region" description="Helical" evidence="2">
    <location>
        <begin position="658"/>
        <end position="680"/>
    </location>
</feature>
<feature type="region of interest" description="Disordered" evidence="1">
    <location>
        <begin position="459"/>
        <end position="486"/>
    </location>
</feature>
<keyword evidence="2" id="KW-0472">Membrane</keyword>
<dbReference type="EMBL" id="QGNW01000005">
    <property type="protein sequence ID" value="RVX21277.1"/>
    <property type="molecule type" value="Genomic_DNA"/>
</dbReference>
<dbReference type="SMART" id="SM00666">
    <property type="entry name" value="PB1"/>
    <property type="match status" value="1"/>
</dbReference>
<dbReference type="Proteomes" id="UP000288805">
    <property type="component" value="Unassembled WGS sequence"/>
</dbReference>
<feature type="region of interest" description="Disordered" evidence="1">
    <location>
        <begin position="250"/>
        <end position="269"/>
    </location>
</feature>